<accession>A0ACB8RS29</accession>
<dbReference type="EMBL" id="MU275919">
    <property type="protein sequence ID" value="KAI0046697.1"/>
    <property type="molecule type" value="Genomic_DNA"/>
</dbReference>
<organism evidence="1 2">
    <name type="scientific">Auriscalpium vulgare</name>
    <dbReference type="NCBI Taxonomy" id="40419"/>
    <lineage>
        <taxon>Eukaryota</taxon>
        <taxon>Fungi</taxon>
        <taxon>Dikarya</taxon>
        <taxon>Basidiomycota</taxon>
        <taxon>Agaricomycotina</taxon>
        <taxon>Agaricomycetes</taxon>
        <taxon>Russulales</taxon>
        <taxon>Auriscalpiaceae</taxon>
        <taxon>Auriscalpium</taxon>
    </lineage>
</organism>
<reference evidence="1" key="1">
    <citation type="submission" date="2021-02" db="EMBL/GenBank/DDBJ databases">
        <authorList>
            <consortium name="DOE Joint Genome Institute"/>
            <person name="Ahrendt S."/>
            <person name="Looney B.P."/>
            <person name="Miyauchi S."/>
            <person name="Morin E."/>
            <person name="Drula E."/>
            <person name="Courty P.E."/>
            <person name="Chicoki N."/>
            <person name="Fauchery L."/>
            <person name="Kohler A."/>
            <person name="Kuo A."/>
            <person name="Labutti K."/>
            <person name="Pangilinan J."/>
            <person name="Lipzen A."/>
            <person name="Riley R."/>
            <person name="Andreopoulos W."/>
            <person name="He G."/>
            <person name="Johnson J."/>
            <person name="Barry K.W."/>
            <person name="Grigoriev I.V."/>
            <person name="Nagy L."/>
            <person name="Hibbett D."/>
            <person name="Henrissat B."/>
            <person name="Matheny P.B."/>
            <person name="Labbe J."/>
            <person name="Martin F."/>
        </authorList>
    </citation>
    <scope>NUCLEOTIDE SEQUENCE</scope>
    <source>
        <strain evidence="1">FP105234-sp</strain>
    </source>
</reference>
<gene>
    <name evidence="1" type="ORF">FA95DRAFT_1559820</name>
</gene>
<evidence type="ECO:0000313" key="1">
    <source>
        <dbReference type="EMBL" id="KAI0046697.1"/>
    </source>
</evidence>
<sequence>MAPPSLTVLRAYAHKRDPSKLPLAVHFAHTPTTLTVFDAFPKALFHLLVLPRPALAPELSPFDLASLRALLRHKDSARRVLLALREAADAARATVREEMRARYGFEWDVWTGFHAVPSMEHVHLHVISADLCNAKLKTKKHYNSFHPALGFFLPLDTVLEWLDATPSYYDTMARLEPGKYEPLLKAPLECFRCGKTLGTVPALKTHLQDEWDTLRARSLARGKRKRDSVCDAAEAEEPRAKKAAVAVAPRDDGDAMDVDTPPVAP</sequence>
<evidence type="ECO:0000313" key="2">
    <source>
        <dbReference type="Proteomes" id="UP000814033"/>
    </source>
</evidence>
<reference evidence="1" key="2">
    <citation type="journal article" date="2022" name="New Phytol.">
        <title>Evolutionary transition to the ectomycorrhizal habit in the genomes of a hyperdiverse lineage of mushroom-forming fungi.</title>
        <authorList>
            <person name="Looney B."/>
            <person name="Miyauchi S."/>
            <person name="Morin E."/>
            <person name="Drula E."/>
            <person name="Courty P.E."/>
            <person name="Kohler A."/>
            <person name="Kuo A."/>
            <person name="LaButti K."/>
            <person name="Pangilinan J."/>
            <person name="Lipzen A."/>
            <person name="Riley R."/>
            <person name="Andreopoulos W."/>
            <person name="He G."/>
            <person name="Johnson J."/>
            <person name="Nolan M."/>
            <person name="Tritt A."/>
            <person name="Barry K.W."/>
            <person name="Grigoriev I.V."/>
            <person name="Nagy L.G."/>
            <person name="Hibbett D."/>
            <person name="Henrissat B."/>
            <person name="Matheny P.B."/>
            <person name="Labbe J."/>
            <person name="Martin F.M."/>
        </authorList>
    </citation>
    <scope>NUCLEOTIDE SEQUENCE</scope>
    <source>
        <strain evidence="1">FP105234-sp</strain>
    </source>
</reference>
<name>A0ACB8RS29_9AGAM</name>
<comment type="caution">
    <text evidence="1">The sequence shown here is derived from an EMBL/GenBank/DDBJ whole genome shotgun (WGS) entry which is preliminary data.</text>
</comment>
<proteinExistence type="predicted"/>
<dbReference type="Proteomes" id="UP000814033">
    <property type="component" value="Unassembled WGS sequence"/>
</dbReference>
<protein>
    <submittedName>
        <fullName evidence="1">Uncharacterized protein</fullName>
    </submittedName>
</protein>
<keyword evidence="2" id="KW-1185">Reference proteome</keyword>